<feature type="non-terminal residue" evidence="2">
    <location>
        <position position="157"/>
    </location>
</feature>
<dbReference type="AlphaFoldDB" id="A0AAD7Z5W8"/>
<feature type="region of interest" description="Disordered" evidence="1">
    <location>
        <begin position="1"/>
        <end position="76"/>
    </location>
</feature>
<protein>
    <submittedName>
        <fullName evidence="2">Uncharacterized protein</fullName>
    </submittedName>
</protein>
<evidence type="ECO:0000313" key="3">
    <source>
        <dbReference type="Proteomes" id="UP001233999"/>
    </source>
</evidence>
<dbReference type="Proteomes" id="UP001233999">
    <property type="component" value="Unassembled WGS sequence"/>
</dbReference>
<gene>
    <name evidence="2" type="ORF">L9F63_008351</name>
</gene>
<proteinExistence type="predicted"/>
<accession>A0AAD7Z5W8</accession>
<reference evidence="2" key="1">
    <citation type="journal article" date="2023" name="IScience">
        <title>Live-bearing cockroach genome reveals convergent evolutionary mechanisms linked to viviparity in insects and beyond.</title>
        <authorList>
            <person name="Fouks B."/>
            <person name="Harrison M.C."/>
            <person name="Mikhailova A.A."/>
            <person name="Marchal E."/>
            <person name="English S."/>
            <person name="Carruthers M."/>
            <person name="Jennings E.C."/>
            <person name="Chiamaka E.L."/>
            <person name="Frigard R.A."/>
            <person name="Pippel M."/>
            <person name="Attardo G.M."/>
            <person name="Benoit J.B."/>
            <person name="Bornberg-Bauer E."/>
            <person name="Tobe S.S."/>
        </authorList>
    </citation>
    <scope>NUCLEOTIDE SEQUENCE</scope>
    <source>
        <strain evidence="2">Stay&amp;Tobe</strain>
    </source>
</reference>
<reference evidence="2" key="2">
    <citation type="submission" date="2023-05" db="EMBL/GenBank/DDBJ databases">
        <authorList>
            <person name="Fouks B."/>
        </authorList>
    </citation>
    <scope>NUCLEOTIDE SEQUENCE</scope>
    <source>
        <strain evidence="2">Stay&amp;Tobe</strain>
        <tissue evidence="2">Testes</tissue>
    </source>
</reference>
<evidence type="ECO:0000313" key="2">
    <source>
        <dbReference type="EMBL" id="KAJ9574488.1"/>
    </source>
</evidence>
<dbReference type="EMBL" id="JASPKZ010010285">
    <property type="protein sequence ID" value="KAJ9574488.1"/>
    <property type="molecule type" value="Genomic_DNA"/>
</dbReference>
<organism evidence="2 3">
    <name type="scientific">Diploptera punctata</name>
    <name type="common">Pacific beetle cockroach</name>
    <dbReference type="NCBI Taxonomy" id="6984"/>
    <lineage>
        <taxon>Eukaryota</taxon>
        <taxon>Metazoa</taxon>
        <taxon>Ecdysozoa</taxon>
        <taxon>Arthropoda</taxon>
        <taxon>Hexapoda</taxon>
        <taxon>Insecta</taxon>
        <taxon>Pterygota</taxon>
        <taxon>Neoptera</taxon>
        <taxon>Polyneoptera</taxon>
        <taxon>Dictyoptera</taxon>
        <taxon>Blattodea</taxon>
        <taxon>Blaberoidea</taxon>
        <taxon>Blaberidae</taxon>
        <taxon>Diplopterinae</taxon>
        <taxon>Diploptera</taxon>
    </lineage>
</organism>
<name>A0AAD7Z5W8_DIPPU</name>
<feature type="non-terminal residue" evidence="2">
    <location>
        <position position="1"/>
    </location>
</feature>
<evidence type="ECO:0000256" key="1">
    <source>
        <dbReference type="SAM" id="MobiDB-lite"/>
    </source>
</evidence>
<sequence length="157" mass="17210">RSGTSKSGPAQRELRPRSGRLCQHPAGSPPSPHGHQPAPCSLAQRATLSPLHYRPLAAERRRIGPPRTSTSACERGDQKSWKQCIQGLPKILPNSSISIINPLICGSRTQRRGSSKETIVLSHRFEVFKVVNMTSAVTLYSHSPFLPITPFILLQTS</sequence>
<comment type="caution">
    <text evidence="2">The sequence shown here is derived from an EMBL/GenBank/DDBJ whole genome shotgun (WGS) entry which is preliminary data.</text>
</comment>
<keyword evidence="3" id="KW-1185">Reference proteome</keyword>